<name>A0A914KTF1_MELIC</name>
<sequence>MTGLTQDNLLGGFSSVSENSLFVQRSQLLEDLHIRIRDPTCLWYPKRDILILIFSLQSRLQKY</sequence>
<dbReference type="AlphaFoldDB" id="A0A914KTF1"/>
<organism evidence="1 2">
    <name type="scientific">Meloidogyne incognita</name>
    <name type="common">Southern root-knot nematode worm</name>
    <name type="synonym">Oxyuris incognita</name>
    <dbReference type="NCBI Taxonomy" id="6306"/>
    <lineage>
        <taxon>Eukaryota</taxon>
        <taxon>Metazoa</taxon>
        <taxon>Ecdysozoa</taxon>
        <taxon>Nematoda</taxon>
        <taxon>Chromadorea</taxon>
        <taxon>Rhabditida</taxon>
        <taxon>Tylenchina</taxon>
        <taxon>Tylenchomorpha</taxon>
        <taxon>Tylenchoidea</taxon>
        <taxon>Meloidogynidae</taxon>
        <taxon>Meloidogyninae</taxon>
        <taxon>Meloidogyne</taxon>
        <taxon>Meloidogyne incognita group</taxon>
    </lineage>
</organism>
<protein>
    <submittedName>
        <fullName evidence="2">Uncharacterized protein</fullName>
    </submittedName>
</protein>
<dbReference type="Proteomes" id="UP000887563">
    <property type="component" value="Unplaced"/>
</dbReference>
<evidence type="ECO:0000313" key="1">
    <source>
        <dbReference type="Proteomes" id="UP000887563"/>
    </source>
</evidence>
<reference evidence="2" key="1">
    <citation type="submission" date="2022-11" db="UniProtKB">
        <authorList>
            <consortium name="WormBaseParasite"/>
        </authorList>
    </citation>
    <scope>IDENTIFICATION</scope>
</reference>
<proteinExistence type="predicted"/>
<dbReference type="WBParaSite" id="Minc3s00110g04848">
    <property type="protein sequence ID" value="Minc3s00110g04848"/>
    <property type="gene ID" value="Minc3s00110g04848"/>
</dbReference>
<keyword evidence="1" id="KW-1185">Reference proteome</keyword>
<evidence type="ECO:0000313" key="2">
    <source>
        <dbReference type="WBParaSite" id="Minc3s00110g04848"/>
    </source>
</evidence>
<accession>A0A914KTF1</accession>